<evidence type="ECO:0000313" key="6">
    <source>
        <dbReference type="Proteomes" id="UP000767238"/>
    </source>
</evidence>
<dbReference type="CDD" id="cd13278">
    <property type="entry name" value="PH_Bud4"/>
    <property type="match status" value="1"/>
</dbReference>
<dbReference type="OrthoDB" id="2123378at2759"/>
<feature type="compositionally biased region" description="Polar residues" evidence="3">
    <location>
        <begin position="268"/>
        <end position="280"/>
    </location>
</feature>
<feature type="compositionally biased region" description="Polar residues" evidence="3">
    <location>
        <begin position="956"/>
        <end position="970"/>
    </location>
</feature>
<reference evidence="5" key="1">
    <citation type="journal article" date="2021" name="J Fungi (Basel)">
        <title>Virulence traits and population genomics of the black yeast Aureobasidium melanogenum.</title>
        <authorList>
            <person name="Cernosa A."/>
            <person name="Sun X."/>
            <person name="Gostincar C."/>
            <person name="Fang C."/>
            <person name="Gunde-Cimerman N."/>
            <person name="Song Z."/>
        </authorList>
    </citation>
    <scope>NUCLEOTIDE SEQUENCE</scope>
    <source>
        <strain evidence="5">EXF-8016</strain>
    </source>
</reference>
<gene>
    <name evidence="5" type="ORF">KCV03_g1576</name>
</gene>
<evidence type="ECO:0000256" key="1">
    <source>
        <dbReference type="ARBA" id="ARBA00022618"/>
    </source>
</evidence>
<dbReference type="GO" id="GO:0051301">
    <property type="term" value="P:cell division"/>
    <property type="evidence" value="ECO:0007669"/>
    <property type="project" value="UniProtKB-KW"/>
</dbReference>
<keyword evidence="1" id="KW-0132">Cell division</keyword>
<feature type="region of interest" description="Disordered" evidence="3">
    <location>
        <begin position="1118"/>
        <end position="1179"/>
    </location>
</feature>
<feature type="region of interest" description="Disordered" evidence="3">
    <location>
        <begin position="948"/>
        <end position="1024"/>
    </location>
</feature>
<evidence type="ECO:0000259" key="4">
    <source>
        <dbReference type="PROSITE" id="PS50003"/>
    </source>
</evidence>
<feature type="compositionally biased region" description="Acidic residues" evidence="3">
    <location>
        <begin position="341"/>
        <end position="358"/>
    </location>
</feature>
<evidence type="ECO:0000313" key="5">
    <source>
        <dbReference type="EMBL" id="KAH0231139.1"/>
    </source>
</evidence>
<feature type="non-terminal residue" evidence="5">
    <location>
        <position position="1513"/>
    </location>
</feature>
<dbReference type="Pfam" id="PF08174">
    <property type="entry name" value="Anillin"/>
    <property type="match status" value="1"/>
</dbReference>
<dbReference type="Proteomes" id="UP000767238">
    <property type="component" value="Unassembled WGS sequence"/>
</dbReference>
<feature type="region of interest" description="Disordered" evidence="3">
    <location>
        <begin position="460"/>
        <end position="498"/>
    </location>
</feature>
<protein>
    <submittedName>
        <fullName evidence="5">DUF1709-domain-containing protein</fullName>
    </submittedName>
</protein>
<feature type="region of interest" description="Disordered" evidence="3">
    <location>
        <begin position="1447"/>
        <end position="1513"/>
    </location>
</feature>
<accession>A0A9P8GNV5</accession>
<feature type="compositionally biased region" description="Polar residues" evidence="3">
    <location>
        <begin position="660"/>
        <end position="671"/>
    </location>
</feature>
<keyword evidence="2" id="KW-0131">Cell cycle</keyword>
<feature type="region of interest" description="Disordered" evidence="3">
    <location>
        <begin position="584"/>
        <end position="908"/>
    </location>
</feature>
<dbReference type="Gene3D" id="2.30.29.30">
    <property type="entry name" value="Pleckstrin-homology domain (PH domain)/Phosphotyrosine-binding domain (PTB)"/>
    <property type="match status" value="1"/>
</dbReference>
<feature type="region of interest" description="Disordered" evidence="3">
    <location>
        <begin position="1363"/>
        <end position="1383"/>
    </location>
</feature>
<feature type="compositionally biased region" description="Acidic residues" evidence="3">
    <location>
        <begin position="823"/>
        <end position="834"/>
    </location>
</feature>
<proteinExistence type="predicted"/>
<feature type="compositionally biased region" description="Basic and acidic residues" evidence="3">
    <location>
        <begin position="589"/>
        <end position="602"/>
    </location>
</feature>
<feature type="compositionally biased region" description="Basic and acidic residues" evidence="3">
    <location>
        <begin position="324"/>
        <end position="340"/>
    </location>
</feature>
<dbReference type="PANTHER" id="PTHR36100:SF1">
    <property type="entry name" value="BUD SITE SELECTION PROTEIN 4"/>
    <property type="match status" value="1"/>
</dbReference>
<feature type="compositionally biased region" description="Basic and acidic residues" evidence="3">
    <location>
        <begin position="891"/>
        <end position="904"/>
    </location>
</feature>
<feature type="compositionally biased region" description="Polar residues" evidence="3">
    <location>
        <begin position="13"/>
        <end position="23"/>
    </location>
</feature>
<dbReference type="EMBL" id="JAHFYH010000006">
    <property type="protein sequence ID" value="KAH0231139.1"/>
    <property type="molecule type" value="Genomic_DNA"/>
</dbReference>
<dbReference type="InterPro" id="IPR001849">
    <property type="entry name" value="PH_domain"/>
</dbReference>
<evidence type="ECO:0000256" key="2">
    <source>
        <dbReference type="ARBA" id="ARBA00023306"/>
    </source>
</evidence>
<feature type="compositionally biased region" description="Basic and acidic residues" evidence="3">
    <location>
        <begin position="1150"/>
        <end position="1175"/>
    </location>
</feature>
<feature type="compositionally biased region" description="Low complexity" evidence="3">
    <location>
        <begin position="182"/>
        <end position="216"/>
    </location>
</feature>
<feature type="compositionally biased region" description="Low complexity" evidence="3">
    <location>
        <begin position="1136"/>
        <end position="1147"/>
    </location>
</feature>
<feature type="compositionally biased region" description="Low complexity" evidence="3">
    <location>
        <begin position="369"/>
        <end position="383"/>
    </location>
</feature>
<dbReference type="PANTHER" id="PTHR36100">
    <property type="entry name" value="BUD SITE SELECTION PROTEIN 4"/>
    <property type="match status" value="1"/>
</dbReference>
<dbReference type="PROSITE" id="PS50003">
    <property type="entry name" value="PH_DOMAIN"/>
    <property type="match status" value="1"/>
</dbReference>
<dbReference type="Pfam" id="PF00169">
    <property type="entry name" value="PH"/>
    <property type="match status" value="1"/>
</dbReference>
<feature type="compositionally biased region" description="Basic and acidic residues" evidence="3">
    <location>
        <begin position="464"/>
        <end position="480"/>
    </location>
</feature>
<feature type="region of interest" description="Disordered" evidence="3">
    <location>
        <begin position="1"/>
        <end position="435"/>
    </location>
</feature>
<dbReference type="InterPro" id="IPR012966">
    <property type="entry name" value="AHD"/>
</dbReference>
<comment type="caution">
    <text evidence="5">The sequence shown here is derived from an EMBL/GenBank/DDBJ whole genome shotgun (WGS) entry which is preliminary data.</text>
</comment>
<organism evidence="5 6">
    <name type="scientific">Aureobasidium melanogenum</name>
    <name type="common">Aureobasidium pullulans var. melanogenum</name>
    <dbReference type="NCBI Taxonomy" id="46634"/>
    <lineage>
        <taxon>Eukaryota</taxon>
        <taxon>Fungi</taxon>
        <taxon>Dikarya</taxon>
        <taxon>Ascomycota</taxon>
        <taxon>Pezizomycotina</taxon>
        <taxon>Dothideomycetes</taxon>
        <taxon>Dothideomycetidae</taxon>
        <taxon>Dothideales</taxon>
        <taxon>Saccotheciaceae</taxon>
        <taxon>Aureobasidium</taxon>
    </lineage>
</organism>
<dbReference type="FunFam" id="2.30.29.30:FF:000311">
    <property type="entry name" value="GTP binding protein (Bud4)"/>
    <property type="match status" value="1"/>
</dbReference>
<sequence>MATEEVQPLKIVKSNSTASSIGSPTKMARPLSEIGSTERRRNSPSYNQATKKMITSKDSSPFDSSPLQQQRSPRMFWEDRTSPSRFGSENSPERPERSASPTATTSHRRSSIENLKKASRVKNSTMYARETKHNYDPSSSPVIERPLSNRGWGGNFQNNVFTRFDSLRKENNPLKSPTDTDPTPSKIPGPSSGPSVVNTSAPSSPRRETPSPTKSSLTSNGRFAGSFESDQSHWPEDQDDGRVATPRAQPRHAKSVTFETAPPEINEYEQQTPEPSSIASGSREGSYDSDDYEDNSFERASSVDEDSFDASLEDTDKTPVVLPEDWRHMSPDVARSHLANDYDDVFDDDNDDDDDDETTERHASNSTNEQRPSSSRSESANSDAEARPLPPLPGVPSFRRERVDSGGLAAAAERASSIQRSLPSPPRPASVSKDEILRMREANMSMEDRMNLLKLQTSLADVQKSQETEEHAEENAKFTEEDAAAASEHSDIEDDDLAGFDFAPSISRESILRNVKSQKYDHFDADLHEESMVSFADRDYRELANLDPDVPIPSRETSTQFDAGIDADIKEEADNSYIDLSAVPSFHSESAEPRADDFDRQSVIHHAGYDEDSQAEDDESRYSSPMSVLINEQPDEPEYMAAQDDQETPMQDEAFATPLGNPQSTEESSSMGLPLSFLGNDDFDFGLKDYITPTPPSSSGTQEQSKKSVLEPPVVLQPSFTTEARYGREGSSESDQTIGHESFGSVIHGSMIDMSPPPEEAPIIPERKATIKTQGKLKARPSGTPADLEAMRAQRRHVSHEVPPIPDQYLSETSAQADGQVSSDEDEDEEEEEESHSSESLSEPEMTSQEPQQGEMDGEHDTEKSLHSDTNLEKDVQLANDETSDVVSEQDEQRRQSRNMKLDLDFPLESFDNDMGLGMDAEFDRVIEAQKKGYLMRQNTKVIVASNRNFSDESQRPLSPNGQVNPSTTGKSKRTPRKSSAGEKYLTTEPWNGKTRRKSSRRSSGRKSNIGGPAPPLPGHESSLGKVDEYLTTDETNDGEERGRLFVKVVGVKELDLPLPRNDRLFFQLTLDNGLHCVTTADLQLGKAAAIGQEFELVVLQDLEFQLTLTTKLPAPAPKPQMSIPVPVSPTKPIKSSTSRFSRLLTSPKKRAERERKEREEAAEVERRQQEEMQRKRASVKPTSWDMLREVVDAKSGSFARAYVSLKSHESQCFGRQLTVDVPCFNEWAIEKDADVVSSVRSKRNNGNPGFGGRDGTIRRPPYAIGKLELQLMYIPKPKGAGDEHMPKSMSSAIREMKAAEQVKESSWEGCLSQQGGDCPYWRRRFFRLQGTKLTAYHEHTRQPRATINLSKATRLIDDQKSLVADPTSGHPTKGRRKSAFAEEDDGYQFVEEGFRMRFANGETIDFYADSAADKDAWMKALGSCIGKPSTSSTAKWTDVVLTKERSEAKAVKAQQNSEDPSRSGPDAHNTKAGAPKLKRTMSQQDSTRGDTPPTSSPRPGHRDRHQVKSMVF</sequence>
<feature type="compositionally biased region" description="Polar residues" evidence="3">
    <location>
        <begin position="56"/>
        <end position="72"/>
    </location>
</feature>
<feature type="compositionally biased region" description="Basic and acidic residues" evidence="3">
    <location>
        <begin position="230"/>
        <end position="242"/>
    </location>
</feature>
<reference evidence="5" key="2">
    <citation type="submission" date="2021-08" db="EMBL/GenBank/DDBJ databases">
        <authorList>
            <person name="Gostincar C."/>
            <person name="Sun X."/>
            <person name="Song Z."/>
            <person name="Gunde-Cimerman N."/>
        </authorList>
    </citation>
    <scope>NUCLEOTIDE SEQUENCE</scope>
    <source>
        <strain evidence="5">EXF-8016</strain>
    </source>
</reference>
<dbReference type="SUPFAM" id="SSF50729">
    <property type="entry name" value="PH domain-like"/>
    <property type="match status" value="1"/>
</dbReference>
<dbReference type="GO" id="GO:0005525">
    <property type="term" value="F:GTP binding"/>
    <property type="evidence" value="ECO:0007669"/>
    <property type="project" value="TreeGrafter"/>
</dbReference>
<feature type="compositionally biased region" description="Basic and acidic residues" evidence="3">
    <location>
        <begin position="857"/>
        <end position="876"/>
    </location>
</feature>
<feature type="compositionally biased region" description="Basic residues" evidence="3">
    <location>
        <begin position="1500"/>
        <end position="1513"/>
    </location>
</feature>
<evidence type="ECO:0000256" key="3">
    <source>
        <dbReference type="SAM" id="MobiDB-lite"/>
    </source>
</evidence>
<dbReference type="InterPro" id="IPR052007">
    <property type="entry name" value="Bud4"/>
</dbReference>
<feature type="domain" description="PH" evidence="4">
    <location>
        <begin position="1305"/>
        <end position="1427"/>
    </location>
</feature>
<feature type="compositionally biased region" description="Acidic residues" evidence="3">
    <location>
        <begin position="610"/>
        <end position="619"/>
    </location>
</feature>
<feature type="compositionally biased region" description="Basic residues" evidence="3">
    <location>
        <begin position="994"/>
        <end position="1005"/>
    </location>
</feature>
<feature type="compositionally biased region" description="Acidic residues" evidence="3">
    <location>
        <begin position="303"/>
        <end position="313"/>
    </location>
</feature>
<feature type="compositionally biased region" description="Polar residues" evidence="3">
    <location>
        <begin position="810"/>
        <end position="821"/>
    </location>
</feature>
<dbReference type="InterPro" id="IPR011993">
    <property type="entry name" value="PH-like_dom_sf"/>
</dbReference>
<name>A0A9P8GNV5_AURME</name>
<dbReference type="SMART" id="SM00233">
    <property type="entry name" value="PH"/>
    <property type="match status" value="1"/>
</dbReference>